<reference evidence="2" key="1">
    <citation type="journal article" date="2020" name="mSystems">
        <title>Genome- and Community-Level Interaction Insights into Carbon Utilization and Element Cycling Functions of Hydrothermarchaeota in Hydrothermal Sediment.</title>
        <authorList>
            <person name="Zhou Z."/>
            <person name="Liu Y."/>
            <person name="Xu W."/>
            <person name="Pan J."/>
            <person name="Luo Z.H."/>
            <person name="Li M."/>
        </authorList>
    </citation>
    <scope>NUCLEOTIDE SEQUENCE</scope>
    <source>
        <strain evidence="2">HyVt-388</strain>
    </source>
</reference>
<keyword evidence="1" id="KW-0472">Membrane</keyword>
<sequence>MKLTDFLIKLTKIDRRVIYLILAAVVILPLIFPTVERVRVMEPVEKLFNAVDTIPPHKALIIDFDYEPQTQPELEPMGIALLRHAFARHIKVLILSLYVQPLGLAQKALTQVTEEFNSEATSRADSIIYGRDYVFLGWQPPPLIPMLGMGVSITNVYQHDYYGNKTDTLEIMQGIKNYNDIALLVSLSGSSLPKSWVAYSQNRFGVAVAAGVTAVSAADFYQFYQTGQFTGLMTGMKGGAEYEEMVESKLGIKKKRKASEALPSLTYAHLVIIIFIIIGNIGYFIKRRSK</sequence>
<accession>A0A9C9ENR9</accession>
<keyword evidence="1" id="KW-0812">Transmembrane</keyword>
<comment type="caution">
    <text evidence="2">The sequence shown here is derived from an EMBL/GenBank/DDBJ whole genome shotgun (WGS) entry which is preliminary data.</text>
</comment>
<evidence type="ECO:0000313" key="2">
    <source>
        <dbReference type="EMBL" id="HEC79335.1"/>
    </source>
</evidence>
<feature type="transmembrane region" description="Helical" evidence="1">
    <location>
        <begin position="17"/>
        <end position="35"/>
    </location>
</feature>
<dbReference type="Proteomes" id="UP000885826">
    <property type="component" value="Unassembled WGS sequence"/>
</dbReference>
<gene>
    <name evidence="2" type="ORF">ENI34_09415</name>
</gene>
<feature type="transmembrane region" description="Helical" evidence="1">
    <location>
        <begin position="265"/>
        <end position="285"/>
    </location>
</feature>
<dbReference type="AlphaFoldDB" id="A0A9C9ENR9"/>
<proteinExistence type="predicted"/>
<evidence type="ECO:0000313" key="3">
    <source>
        <dbReference type="Proteomes" id="UP000885826"/>
    </source>
</evidence>
<evidence type="ECO:0000256" key="1">
    <source>
        <dbReference type="SAM" id="Phobius"/>
    </source>
</evidence>
<name>A0A9C9ENR9_UNCW3</name>
<dbReference type="EMBL" id="DRIG01000095">
    <property type="protein sequence ID" value="HEC79335.1"/>
    <property type="molecule type" value="Genomic_DNA"/>
</dbReference>
<organism evidence="2 3">
    <name type="scientific">candidate division WOR-3 bacterium</name>
    <dbReference type="NCBI Taxonomy" id="2052148"/>
    <lineage>
        <taxon>Bacteria</taxon>
        <taxon>Bacteria division WOR-3</taxon>
    </lineage>
</organism>
<protein>
    <submittedName>
        <fullName evidence="2">Uncharacterized protein</fullName>
    </submittedName>
</protein>
<keyword evidence="1" id="KW-1133">Transmembrane helix</keyword>